<sequence>MAGVNLTWVFIVIWALYGLIPVLALAALLNHAISRLRDRSGTQPGRM</sequence>
<keyword evidence="3" id="KW-1185">Reference proteome</keyword>
<name>A0ABT0Q807_9RHOB</name>
<organism evidence="2 3">
    <name type="scientific">Ruegeria spongiae</name>
    <dbReference type="NCBI Taxonomy" id="2942209"/>
    <lineage>
        <taxon>Bacteria</taxon>
        <taxon>Pseudomonadati</taxon>
        <taxon>Pseudomonadota</taxon>
        <taxon>Alphaproteobacteria</taxon>
        <taxon>Rhodobacterales</taxon>
        <taxon>Roseobacteraceae</taxon>
        <taxon>Ruegeria</taxon>
    </lineage>
</organism>
<accession>A0ABT0Q807</accession>
<proteinExistence type="predicted"/>
<evidence type="ECO:0000313" key="3">
    <source>
        <dbReference type="Proteomes" id="UP001203880"/>
    </source>
</evidence>
<comment type="caution">
    <text evidence="2">The sequence shown here is derived from an EMBL/GenBank/DDBJ whole genome shotgun (WGS) entry which is preliminary data.</text>
</comment>
<reference evidence="2" key="1">
    <citation type="submission" date="2022-05" db="EMBL/GenBank/DDBJ databases">
        <authorList>
            <person name="Park J.-S."/>
        </authorList>
    </citation>
    <scope>NUCLEOTIDE SEQUENCE</scope>
    <source>
        <strain evidence="2">2012CJ41-6</strain>
    </source>
</reference>
<protein>
    <submittedName>
        <fullName evidence="2">Uncharacterized protein</fullName>
    </submittedName>
</protein>
<dbReference type="Proteomes" id="UP001203880">
    <property type="component" value="Unassembled WGS sequence"/>
</dbReference>
<dbReference type="RefSeq" id="WP_249711949.1">
    <property type="nucleotide sequence ID" value="NZ_JAMFMB010000026.1"/>
</dbReference>
<dbReference type="EMBL" id="JAMFMB010000026">
    <property type="protein sequence ID" value="MCL6285298.1"/>
    <property type="molecule type" value="Genomic_DNA"/>
</dbReference>
<gene>
    <name evidence="2" type="ORF">M3P21_17350</name>
</gene>
<keyword evidence="1" id="KW-0472">Membrane</keyword>
<evidence type="ECO:0000256" key="1">
    <source>
        <dbReference type="SAM" id="Phobius"/>
    </source>
</evidence>
<keyword evidence="1" id="KW-1133">Transmembrane helix</keyword>
<feature type="transmembrane region" description="Helical" evidence="1">
    <location>
        <begin position="6"/>
        <end position="29"/>
    </location>
</feature>
<evidence type="ECO:0000313" key="2">
    <source>
        <dbReference type="EMBL" id="MCL6285298.1"/>
    </source>
</evidence>
<keyword evidence="1" id="KW-0812">Transmembrane</keyword>